<name>A0A0F9W9V9_9ZZZZ</name>
<dbReference type="AlphaFoldDB" id="A0A0F9W9V9"/>
<dbReference type="Gene3D" id="3.50.50.60">
    <property type="entry name" value="FAD/NAD(P)-binding domain"/>
    <property type="match status" value="1"/>
</dbReference>
<reference evidence="3" key="1">
    <citation type="journal article" date="2015" name="Nature">
        <title>Complex archaea that bridge the gap between prokaryotes and eukaryotes.</title>
        <authorList>
            <person name="Spang A."/>
            <person name="Saw J.H."/>
            <person name="Jorgensen S.L."/>
            <person name="Zaremba-Niedzwiedzka K."/>
            <person name="Martijn J."/>
            <person name="Lind A.E."/>
            <person name="van Eijk R."/>
            <person name="Schleper C."/>
            <person name="Guy L."/>
            <person name="Ettema T.J."/>
        </authorList>
    </citation>
    <scope>NUCLEOTIDE SEQUENCE</scope>
</reference>
<organism evidence="3">
    <name type="scientific">marine sediment metagenome</name>
    <dbReference type="NCBI Taxonomy" id="412755"/>
    <lineage>
        <taxon>unclassified sequences</taxon>
        <taxon>metagenomes</taxon>
        <taxon>ecological metagenomes</taxon>
    </lineage>
</organism>
<dbReference type="SUPFAM" id="SSF51905">
    <property type="entry name" value="FAD/NAD(P)-binding domain"/>
    <property type="match status" value="1"/>
</dbReference>
<dbReference type="EMBL" id="LAZR01000008">
    <property type="protein sequence ID" value="KKO09128.1"/>
    <property type="molecule type" value="Genomic_DNA"/>
</dbReference>
<feature type="domain" description="FAD dependent oxidoreductase" evidence="2">
    <location>
        <begin position="16"/>
        <end position="331"/>
    </location>
</feature>
<comment type="caution">
    <text evidence="3">The sequence shown here is derived from an EMBL/GenBank/DDBJ whole genome shotgun (WGS) entry which is preliminary data.</text>
</comment>
<dbReference type="Gene3D" id="3.30.9.10">
    <property type="entry name" value="D-Amino Acid Oxidase, subunit A, domain 2"/>
    <property type="match status" value="1"/>
</dbReference>
<evidence type="ECO:0000256" key="1">
    <source>
        <dbReference type="ARBA" id="ARBA00023002"/>
    </source>
</evidence>
<protein>
    <recommendedName>
        <fullName evidence="2">FAD dependent oxidoreductase domain-containing protein</fullName>
    </recommendedName>
</protein>
<dbReference type="PANTHER" id="PTHR13847">
    <property type="entry name" value="SARCOSINE DEHYDROGENASE-RELATED"/>
    <property type="match status" value="1"/>
</dbReference>
<evidence type="ECO:0000259" key="2">
    <source>
        <dbReference type="Pfam" id="PF01266"/>
    </source>
</evidence>
<proteinExistence type="predicted"/>
<dbReference type="GO" id="GO:0016491">
    <property type="term" value="F:oxidoreductase activity"/>
    <property type="evidence" value="ECO:0007669"/>
    <property type="project" value="UniProtKB-KW"/>
</dbReference>
<dbReference type="Pfam" id="PF01266">
    <property type="entry name" value="DAO"/>
    <property type="match status" value="1"/>
</dbReference>
<dbReference type="PANTHER" id="PTHR13847:SF289">
    <property type="entry name" value="GLYCINE OXIDASE"/>
    <property type="match status" value="1"/>
</dbReference>
<evidence type="ECO:0000313" key="3">
    <source>
        <dbReference type="EMBL" id="KKO09128.1"/>
    </source>
</evidence>
<gene>
    <name evidence="3" type="ORF">LCGC14_0042470</name>
</gene>
<dbReference type="GO" id="GO:0005737">
    <property type="term" value="C:cytoplasm"/>
    <property type="evidence" value="ECO:0007669"/>
    <property type="project" value="TreeGrafter"/>
</dbReference>
<dbReference type="InterPro" id="IPR036188">
    <property type="entry name" value="FAD/NAD-bd_sf"/>
</dbReference>
<accession>A0A0F9W9V9</accession>
<dbReference type="InterPro" id="IPR006076">
    <property type="entry name" value="FAD-dep_OxRdtase"/>
</dbReference>
<sequence>MHPAQMAMSTHLKVQIAIIGGGIAGLWLLNRLNQAGYDTILLEKHALGGGQTLASQGIIHGGLKYALNGNLSPASSAIADMPERWRACLQGDGELDLQGCRVLSSHYYMWSSGSYRSRLKAFLGSKALRGRIDALKPAQYPAFFRDTDEHRVPGTVYQLTDFVVDTPSLISTLAAPWRDRLFQCRDIQLSSSDDGAELTLDTGDSAVTLQAARVILCAGEGNEALLADWEHPYTLTPPAMQRRPLHMVTVKVAHPAPPYVHCIGDSLGMTPRLTLTAHPCKENNGGQWIWYLGGELAESGMQRSEQEHQAFAREELQSLFPWMDFSQSVWSSFFINRAEPEVSDQQRPDNAYVEACGPVLVCWPTKLTLCPNLGDSVVDILDTQSLMDRDDSLPTLKVLNDLLPTPDIAPAPWEAMR</sequence>
<keyword evidence="1" id="KW-0560">Oxidoreductase</keyword>